<organism evidence="5 6">
    <name type="scientific">Pseudomonas typographi</name>
    <dbReference type="NCBI Taxonomy" id="2715964"/>
    <lineage>
        <taxon>Bacteria</taxon>
        <taxon>Pseudomonadati</taxon>
        <taxon>Pseudomonadota</taxon>
        <taxon>Gammaproteobacteria</taxon>
        <taxon>Pseudomonadales</taxon>
        <taxon>Pseudomonadaceae</taxon>
        <taxon>Pseudomonas</taxon>
    </lineage>
</organism>
<dbReference type="PROSITE" id="PS51123">
    <property type="entry name" value="OMPA_2"/>
    <property type="match status" value="1"/>
</dbReference>
<feature type="chain" id="PRO_5045479170" evidence="3">
    <location>
        <begin position="24"/>
        <end position="341"/>
    </location>
</feature>
<dbReference type="PROSITE" id="PS51257">
    <property type="entry name" value="PROKAR_LIPOPROTEIN"/>
    <property type="match status" value="1"/>
</dbReference>
<evidence type="ECO:0000256" key="1">
    <source>
        <dbReference type="PROSITE-ProRule" id="PRU00473"/>
    </source>
</evidence>
<name>A0ABR7Z8F0_9PSED</name>
<comment type="caution">
    <text evidence="5">The sequence shown here is derived from an EMBL/GenBank/DDBJ whole genome shotgun (WGS) entry which is preliminary data.</text>
</comment>
<feature type="region of interest" description="Disordered" evidence="2">
    <location>
        <begin position="292"/>
        <end position="319"/>
    </location>
</feature>
<keyword evidence="6" id="KW-1185">Reference proteome</keyword>
<accession>A0ABR7Z8F0</accession>
<dbReference type="InterPro" id="IPR006665">
    <property type="entry name" value="OmpA-like"/>
</dbReference>
<protein>
    <submittedName>
        <fullName evidence="5">OmpA family protein</fullName>
    </submittedName>
</protein>
<dbReference type="SUPFAM" id="SSF103088">
    <property type="entry name" value="OmpA-like"/>
    <property type="match status" value="1"/>
</dbReference>
<dbReference type="EMBL" id="JAAOCA010000039">
    <property type="protein sequence ID" value="MBD1601672.1"/>
    <property type="molecule type" value="Genomic_DNA"/>
</dbReference>
<feature type="compositionally biased region" description="Low complexity" evidence="2">
    <location>
        <begin position="297"/>
        <end position="319"/>
    </location>
</feature>
<dbReference type="InterPro" id="IPR036737">
    <property type="entry name" value="OmpA-like_sf"/>
</dbReference>
<evidence type="ECO:0000259" key="4">
    <source>
        <dbReference type="PROSITE" id="PS51123"/>
    </source>
</evidence>
<reference evidence="5 6" key="1">
    <citation type="journal article" date="2020" name="Insects">
        <title>Bacteria Belonging to Pseudomonas typographi sp. nov. from the Bark Beetle Ips typographus Have Genomic Potential to Aid in the Host Ecology.</title>
        <authorList>
            <person name="Peral-Aranega E."/>
            <person name="Saati-Santamaria Z."/>
            <person name="Kolarik M."/>
            <person name="Rivas R."/>
            <person name="Garcia-Fraile P."/>
        </authorList>
    </citation>
    <scope>NUCLEOTIDE SEQUENCE [LARGE SCALE GENOMIC DNA]</scope>
    <source>
        <strain evidence="5 6">CA3A</strain>
    </source>
</reference>
<evidence type="ECO:0000256" key="3">
    <source>
        <dbReference type="SAM" id="SignalP"/>
    </source>
</evidence>
<evidence type="ECO:0000313" key="6">
    <source>
        <dbReference type="Proteomes" id="UP000805841"/>
    </source>
</evidence>
<feature type="signal peptide" evidence="3">
    <location>
        <begin position="1"/>
        <end position="23"/>
    </location>
</feature>
<evidence type="ECO:0000313" key="5">
    <source>
        <dbReference type="EMBL" id="MBD1601672.1"/>
    </source>
</evidence>
<keyword evidence="1" id="KW-0472">Membrane</keyword>
<dbReference type="Proteomes" id="UP000805841">
    <property type="component" value="Unassembled WGS sequence"/>
</dbReference>
<sequence>MYAKKSLALALCLAITGCATSGAQDAKSASADSSYKWWPFGSSNAMAKSGAEQAPENDVEQAVKARVAQAEAKPAPVAQAANAKGSENPWWWPFGAGESTAKAEAAKPVAAVPKVDPVLTQAFLDQYEPKVREAIKGSKFQVERRDDVLVVTAPVDASFNPDRPAMLLPAALGPITNVAKLLEPDQQGAVLILGHADAAGAADVNKKLSLERAQSVAAIFRLSGLERTRLSLRGMGSLMPRAANDSAPGRALNRRVEMIVTPQNTMIALMAKYDLPPTAVPQMVAMQDVKAEPEPVAKPASTSKKTVAAKKAAPTKKVATKATAAKKAAAKKPVVDQQASN</sequence>
<feature type="domain" description="OmpA-like" evidence="4">
    <location>
        <begin position="146"/>
        <end position="264"/>
    </location>
</feature>
<dbReference type="PANTHER" id="PTHR30329:SF20">
    <property type="entry name" value="EXPORTED PROTEIN"/>
    <property type="match status" value="1"/>
</dbReference>
<evidence type="ECO:0000256" key="2">
    <source>
        <dbReference type="SAM" id="MobiDB-lite"/>
    </source>
</evidence>
<dbReference type="PANTHER" id="PTHR30329">
    <property type="entry name" value="STATOR ELEMENT OF FLAGELLAR MOTOR COMPLEX"/>
    <property type="match status" value="1"/>
</dbReference>
<proteinExistence type="predicted"/>
<dbReference type="Pfam" id="PF00691">
    <property type="entry name" value="OmpA"/>
    <property type="match status" value="1"/>
</dbReference>
<keyword evidence="3" id="KW-0732">Signal</keyword>
<dbReference type="RefSeq" id="WP_190425356.1">
    <property type="nucleotide sequence ID" value="NZ_JAAOCA010000039.1"/>
</dbReference>
<dbReference type="InterPro" id="IPR050330">
    <property type="entry name" value="Bact_OuterMem_StrucFunc"/>
</dbReference>
<gene>
    <name evidence="5" type="ORF">HAQ05_23635</name>
</gene>
<dbReference type="Gene3D" id="3.30.1330.60">
    <property type="entry name" value="OmpA-like domain"/>
    <property type="match status" value="1"/>
</dbReference>
<dbReference type="CDD" id="cd07185">
    <property type="entry name" value="OmpA_C-like"/>
    <property type="match status" value="1"/>
</dbReference>